<dbReference type="PANTHER" id="PTHR23502">
    <property type="entry name" value="MAJOR FACILITATOR SUPERFAMILY"/>
    <property type="match status" value="1"/>
</dbReference>
<evidence type="ECO:0000256" key="5">
    <source>
        <dbReference type="ARBA" id="ARBA00023136"/>
    </source>
</evidence>
<feature type="domain" description="Major facilitator superfamily (MFS) profile" evidence="7">
    <location>
        <begin position="18"/>
        <end position="280"/>
    </location>
</feature>
<feature type="transmembrane region" description="Helical" evidence="6">
    <location>
        <begin position="251"/>
        <end position="271"/>
    </location>
</feature>
<comment type="subcellular location">
    <subcellularLocation>
        <location evidence="1">Membrane</location>
        <topology evidence="1">Multi-pass membrane protein</topology>
    </subcellularLocation>
</comment>
<keyword evidence="2" id="KW-0813">Transport</keyword>
<dbReference type="Pfam" id="PF07690">
    <property type="entry name" value="MFS_1"/>
    <property type="match status" value="1"/>
</dbReference>
<feature type="transmembrane region" description="Helical" evidence="6">
    <location>
        <begin position="16"/>
        <end position="36"/>
    </location>
</feature>
<proteinExistence type="predicted"/>
<sequence>MPDSCTAVSPSDRQSLWTLAILSMLMAFASISTDLYLPALPAMADALHADAGQVELTISGYLIGFSLGQLLWGPIGDRHGRRLPIALGLMLFIIGSAGCALSGSAEAMIAWRAVQAVGACASVVLARAMVRDLYSGHRAAQMLSTQLNSRWVVRHGSDRLMRLGILGAVLSAVLLTVSAWTDWGGLAGLVIPLFLFVASTGFIVANSIVGAMGAFPEVAGATSALVGSLQYGTGILGSGLVGTLADGTPRPMAAVMLVFGVASLLCARWLVPSRQAGSGD</sequence>
<evidence type="ECO:0000313" key="9">
    <source>
        <dbReference type="Proteomes" id="UP000634530"/>
    </source>
</evidence>
<gene>
    <name evidence="8" type="ORF">HU752_011705</name>
</gene>
<feature type="transmembrane region" description="Helical" evidence="6">
    <location>
        <begin position="186"/>
        <end position="209"/>
    </location>
</feature>
<accession>A0A9E6PPE2</accession>
<dbReference type="InterPro" id="IPR020846">
    <property type="entry name" value="MFS_dom"/>
</dbReference>
<dbReference type="KEGG" id="pvw:HU752_011705"/>
<evidence type="ECO:0000259" key="7">
    <source>
        <dbReference type="PROSITE" id="PS50850"/>
    </source>
</evidence>
<keyword evidence="5 6" id="KW-0472">Membrane</keyword>
<dbReference type="Proteomes" id="UP000634530">
    <property type="component" value="Chromosome"/>
</dbReference>
<feature type="transmembrane region" description="Helical" evidence="6">
    <location>
        <begin position="85"/>
        <end position="103"/>
    </location>
</feature>
<protein>
    <submittedName>
        <fullName evidence="8">MFS transporter</fullName>
    </submittedName>
</protein>
<keyword evidence="3 6" id="KW-0812">Transmembrane</keyword>
<reference evidence="8 9" key="2">
    <citation type="journal article" date="2021" name="Microorganisms">
        <title>The Ever-Expanding Pseudomonas Genus: Description of 43 New Species and Partition of the Pseudomonas putida Group.</title>
        <authorList>
            <person name="Girard L."/>
            <person name="Lood C."/>
            <person name="Hofte M."/>
            <person name="Vandamme P."/>
            <person name="Rokni-Zadeh H."/>
            <person name="van Noort V."/>
            <person name="Lavigne R."/>
            <person name="De Mot R."/>
        </authorList>
    </citation>
    <scope>NUCLEOTIDE SEQUENCE [LARGE SCALE GENOMIC DNA]</scope>
    <source>
        <strain evidence="8 9">RW8P3</strain>
    </source>
</reference>
<evidence type="ECO:0000256" key="3">
    <source>
        <dbReference type="ARBA" id="ARBA00022692"/>
    </source>
</evidence>
<feature type="transmembrane region" description="Helical" evidence="6">
    <location>
        <begin position="221"/>
        <end position="245"/>
    </location>
</feature>
<dbReference type="PANTHER" id="PTHR23502:SF132">
    <property type="entry name" value="POLYAMINE TRANSPORTER 2-RELATED"/>
    <property type="match status" value="1"/>
</dbReference>
<name>A0A9E6PPE2_9PSED</name>
<evidence type="ECO:0000313" key="8">
    <source>
        <dbReference type="EMBL" id="QXI30564.1"/>
    </source>
</evidence>
<evidence type="ECO:0000256" key="2">
    <source>
        <dbReference type="ARBA" id="ARBA00022448"/>
    </source>
</evidence>
<dbReference type="RefSeq" id="WP_202894682.1">
    <property type="nucleotide sequence ID" value="NZ_CP077093.1"/>
</dbReference>
<dbReference type="SUPFAM" id="SSF103473">
    <property type="entry name" value="MFS general substrate transporter"/>
    <property type="match status" value="2"/>
</dbReference>
<dbReference type="EMBL" id="CP077093">
    <property type="protein sequence ID" value="QXI30564.1"/>
    <property type="molecule type" value="Genomic_DNA"/>
</dbReference>
<evidence type="ECO:0000256" key="4">
    <source>
        <dbReference type="ARBA" id="ARBA00022989"/>
    </source>
</evidence>
<organism evidence="8 9">
    <name type="scientific">Pseudomonas vanderleydeniana</name>
    <dbReference type="NCBI Taxonomy" id="2745495"/>
    <lineage>
        <taxon>Bacteria</taxon>
        <taxon>Pseudomonadati</taxon>
        <taxon>Pseudomonadota</taxon>
        <taxon>Gammaproteobacteria</taxon>
        <taxon>Pseudomonadales</taxon>
        <taxon>Pseudomonadaceae</taxon>
        <taxon>Pseudomonas</taxon>
    </lineage>
</organism>
<feature type="transmembrane region" description="Helical" evidence="6">
    <location>
        <begin position="160"/>
        <end position="180"/>
    </location>
</feature>
<evidence type="ECO:0000256" key="6">
    <source>
        <dbReference type="SAM" id="Phobius"/>
    </source>
</evidence>
<dbReference type="GO" id="GO:0015385">
    <property type="term" value="F:sodium:proton antiporter activity"/>
    <property type="evidence" value="ECO:0007669"/>
    <property type="project" value="TreeGrafter"/>
</dbReference>
<dbReference type="GO" id="GO:0005886">
    <property type="term" value="C:plasma membrane"/>
    <property type="evidence" value="ECO:0007669"/>
    <property type="project" value="TreeGrafter"/>
</dbReference>
<keyword evidence="9" id="KW-1185">Reference proteome</keyword>
<dbReference type="InterPro" id="IPR036259">
    <property type="entry name" value="MFS_trans_sf"/>
</dbReference>
<dbReference type="Gene3D" id="1.20.1720.10">
    <property type="entry name" value="Multidrug resistance protein D"/>
    <property type="match status" value="2"/>
</dbReference>
<dbReference type="GO" id="GO:1990961">
    <property type="term" value="P:xenobiotic detoxification by transmembrane export across the plasma membrane"/>
    <property type="evidence" value="ECO:0007669"/>
    <property type="project" value="TreeGrafter"/>
</dbReference>
<feature type="transmembrane region" description="Helical" evidence="6">
    <location>
        <begin position="109"/>
        <end position="130"/>
    </location>
</feature>
<feature type="transmembrane region" description="Helical" evidence="6">
    <location>
        <begin position="56"/>
        <end position="73"/>
    </location>
</feature>
<evidence type="ECO:0000256" key="1">
    <source>
        <dbReference type="ARBA" id="ARBA00004141"/>
    </source>
</evidence>
<keyword evidence="4 6" id="KW-1133">Transmembrane helix</keyword>
<dbReference type="AlphaFoldDB" id="A0A9E6PPE2"/>
<dbReference type="InterPro" id="IPR011701">
    <property type="entry name" value="MFS"/>
</dbReference>
<reference evidence="8 9" key="1">
    <citation type="journal article" date="2020" name="Microorganisms">
        <title>Reliable Identification of Environmental Pseudomonas Isolates Using the rpoD Gene.</title>
        <authorList>
            <consortium name="The Broad Institute Genome Sequencing Platform"/>
            <person name="Girard L."/>
            <person name="Lood C."/>
            <person name="Rokni-Zadeh H."/>
            <person name="van Noort V."/>
            <person name="Lavigne R."/>
            <person name="De Mot R."/>
        </authorList>
    </citation>
    <scope>NUCLEOTIDE SEQUENCE [LARGE SCALE GENOMIC DNA]</scope>
    <source>
        <strain evidence="8 9">RW8P3</strain>
    </source>
</reference>
<dbReference type="PROSITE" id="PS50850">
    <property type="entry name" value="MFS"/>
    <property type="match status" value="1"/>
</dbReference>